<name>A0A8S2SKR8_9BILA</name>
<accession>A0A8S2SKR8</accession>
<comment type="caution">
    <text evidence="1">The sequence shown here is derived from an EMBL/GenBank/DDBJ whole genome shotgun (WGS) entry which is preliminary data.</text>
</comment>
<sequence length="68" mass="7732">MFLNDLVKELIYLEREGLRYNPIDLSLNDEKTVRVVLIVAVCDMPATSLLINHTETNGYYGCTPCKIV</sequence>
<dbReference type="AlphaFoldDB" id="A0A8S2SKR8"/>
<protein>
    <submittedName>
        <fullName evidence="1">Uncharacterized protein</fullName>
    </submittedName>
</protein>
<evidence type="ECO:0000313" key="2">
    <source>
        <dbReference type="Proteomes" id="UP000676336"/>
    </source>
</evidence>
<proteinExistence type="predicted"/>
<reference evidence="1" key="1">
    <citation type="submission" date="2021-02" db="EMBL/GenBank/DDBJ databases">
        <authorList>
            <person name="Nowell W R."/>
        </authorList>
    </citation>
    <scope>NUCLEOTIDE SEQUENCE</scope>
</reference>
<feature type="non-terminal residue" evidence="1">
    <location>
        <position position="68"/>
    </location>
</feature>
<dbReference type="EMBL" id="CAJOBI010022706">
    <property type="protein sequence ID" value="CAF4226443.1"/>
    <property type="molecule type" value="Genomic_DNA"/>
</dbReference>
<gene>
    <name evidence="1" type="ORF">SMN809_LOCUS22947</name>
</gene>
<dbReference type="Proteomes" id="UP000676336">
    <property type="component" value="Unassembled WGS sequence"/>
</dbReference>
<organism evidence="1 2">
    <name type="scientific">Rotaria magnacalcarata</name>
    <dbReference type="NCBI Taxonomy" id="392030"/>
    <lineage>
        <taxon>Eukaryota</taxon>
        <taxon>Metazoa</taxon>
        <taxon>Spiralia</taxon>
        <taxon>Gnathifera</taxon>
        <taxon>Rotifera</taxon>
        <taxon>Eurotatoria</taxon>
        <taxon>Bdelloidea</taxon>
        <taxon>Philodinida</taxon>
        <taxon>Philodinidae</taxon>
        <taxon>Rotaria</taxon>
    </lineage>
</organism>
<evidence type="ECO:0000313" key="1">
    <source>
        <dbReference type="EMBL" id="CAF4226443.1"/>
    </source>
</evidence>